<keyword evidence="2" id="KW-1185">Reference proteome</keyword>
<dbReference type="EMBL" id="CAACVG010002295">
    <property type="protein sequence ID" value="VEN36299.1"/>
    <property type="molecule type" value="Genomic_DNA"/>
</dbReference>
<organism evidence="1 2">
    <name type="scientific">Callosobruchus maculatus</name>
    <name type="common">Southern cowpea weevil</name>
    <name type="synonym">Pulse bruchid</name>
    <dbReference type="NCBI Taxonomy" id="64391"/>
    <lineage>
        <taxon>Eukaryota</taxon>
        <taxon>Metazoa</taxon>
        <taxon>Ecdysozoa</taxon>
        <taxon>Arthropoda</taxon>
        <taxon>Hexapoda</taxon>
        <taxon>Insecta</taxon>
        <taxon>Pterygota</taxon>
        <taxon>Neoptera</taxon>
        <taxon>Endopterygota</taxon>
        <taxon>Coleoptera</taxon>
        <taxon>Polyphaga</taxon>
        <taxon>Cucujiformia</taxon>
        <taxon>Chrysomeloidea</taxon>
        <taxon>Chrysomelidae</taxon>
        <taxon>Bruchinae</taxon>
        <taxon>Bruchini</taxon>
        <taxon>Callosobruchus</taxon>
    </lineage>
</organism>
<sequence length="92" mass="10399">MKYFCHTHCHQGAIIGTDTGSPLSSLANSVIAKSIKNFDTRLLYAQICVAYKDNRYYLPSTANHPEKPISDNIMLKLNNNSVAHSNENFYYN</sequence>
<evidence type="ECO:0000313" key="2">
    <source>
        <dbReference type="Proteomes" id="UP000410492"/>
    </source>
</evidence>
<dbReference type="AlphaFoldDB" id="A0A653BL59"/>
<dbReference type="Proteomes" id="UP000410492">
    <property type="component" value="Unassembled WGS sequence"/>
</dbReference>
<gene>
    <name evidence="1" type="ORF">CALMAC_LOCUS1957</name>
</gene>
<proteinExistence type="predicted"/>
<evidence type="ECO:0000313" key="1">
    <source>
        <dbReference type="EMBL" id="VEN36299.1"/>
    </source>
</evidence>
<protein>
    <submittedName>
        <fullName evidence="1">Uncharacterized protein</fullName>
    </submittedName>
</protein>
<name>A0A653BL59_CALMS</name>
<accession>A0A653BL59</accession>
<reference evidence="1 2" key="1">
    <citation type="submission" date="2019-01" db="EMBL/GenBank/DDBJ databases">
        <authorList>
            <person name="Sayadi A."/>
        </authorList>
    </citation>
    <scope>NUCLEOTIDE SEQUENCE [LARGE SCALE GENOMIC DNA]</scope>
</reference>